<evidence type="ECO:0000259" key="2">
    <source>
        <dbReference type="Pfam" id="PF01106"/>
    </source>
</evidence>
<accession>A0A084JS77</accession>
<dbReference type="STRING" id="29354.IO98_01135"/>
<dbReference type="SUPFAM" id="SSF117916">
    <property type="entry name" value="Fe-S cluster assembly (FSCA) domain-like"/>
    <property type="match status" value="1"/>
</dbReference>
<proteinExistence type="predicted"/>
<dbReference type="GO" id="GO:0051536">
    <property type="term" value="F:iron-sulfur cluster binding"/>
    <property type="evidence" value="ECO:0007669"/>
    <property type="project" value="InterPro"/>
</dbReference>
<reference evidence="3 4" key="1">
    <citation type="submission" date="2014-07" db="EMBL/GenBank/DDBJ databases">
        <title>Draft genome of Clostridium celerecrescens 152B isolated from sediments associated with methane hydrate from Krishna Godavari basin.</title>
        <authorList>
            <person name="Honkalas V.S."/>
            <person name="Dabir A.P."/>
            <person name="Arora P."/>
            <person name="Dhakephalkar P.K."/>
        </authorList>
    </citation>
    <scope>NUCLEOTIDE SEQUENCE [LARGE SCALE GENOMIC DNA]</scope>
    <source>
        <strain evidence="3 4">152B</strain>
    </source>
</reference>
<gene>
    <name evidence="3" type="ORF">IO98_01135</name>
</gene>
<dbReference type="InterPro" id="IPR001075">
    <property type="entry name" value="NIF_FeS_clus_asmbl_NifU_C"/>
</dbReference>
<dbReference type="RefSeq" id="WP_038277212.1">
    <property type="nucleotide sequence ID" value="NZ_JPME01000002.1"/>
</dbReference>
<feature type="domain" description="NIF system FeS cluster assembly NifU C-terminal" evidence="2">
    <location>
        <begin position="8"/>
        <end position="74"/>
    </location>
</feature>
<comment type="function">
    <text evidence="1">May be involved in the formation or repair of [Fe-S] clusters present in iron-sulfur proteins.</text>
</comment>
<dbReference type="OrthoDB" id="9796965at2"/>
<sequence>MTGTREQIEMILNKKVRPALAEHEGNVTVLSLEHNILKVRLTGKCSGCPAASHTSEELIAAQIKAAIPSVTDVILVEETSQELLDEARKLLGLSS</sequence>
<dbReference type="GO" id="GO:0005506">
    <property type="term" value="F:iron ion binding"/>
    <property type="evidence" value="ECO:0007669"/>
    <property type="project" value="InterPro"/>
</dbReference>
<evidence type="ECO:0000313" key="4">
    <source>
        <dbReference type="Proteomes" id="UP000028525"/>
    </source>
</evidence>
<dbReference type="InterPro" id="IPR034904">
    <property type="entry name" value="FSCA_dom_sf"/>
</dbReference>
<dbReference type="Gene3D" id="3.30.300.130">
    <property type="entry name" value="Fe-S cluster assembly (FSCA)"/>
    <property type="match status" value="1"/>
</dbReference>
<dbReference type="Proteomes" id="UP000028525">
    <property type="component" value="Unassembled WGS sequence"/>
</dbReference>
<evidence type="ECO:0000256" key="1">
    <source>
        <dbReference type="ARBA" id="ARBA00049958"/>
    </source>
</evidence>
<comment type="caution">
    <text evidence="3">The sequence shown here is derived from an EMBL/GenBank/DDBJ whole genome shotgun (WGS) entry which is preliminary data.</text>
</comment>
<name>A0A084JS77_9FIRM</name>
<keyword evidence="4" id="KW-1185">Reference proteome</keyword>
<protein>
    <submittedName>
        <fullName evidence="3">Nitrogen fixation protein NifU</fullName>
    </submittedName>
</protein>
<dbReference type="EMBL" id="JPME01000002">
    <property type="protein sequence ID" value="KEZ91811.1"/>
    <property type="molecule type" value="Genomic_DNA"/>
</dbReference>
<dbReference type="AlphaFoldDB" id="A0A084JS77"/>
<evidence type="ECO:0000313" key="3">
    <source>
        <dbReference type="EMBL" id="KEZ91811.1"/>
    </source>
</evidence>
<dbReference type="Pfam" id="PF01106">
    <property type="entry name" value="NifU"/>
    <property type="match status" value="1"/>
</dbReference>
<organism evidence="3 4">
    <name type="scientific">Lacrimispora celerecrescens</name>
    <dbReference type="NCBI Taxonomy" id="29354"/>
    <lineage>
        <taxon>Bacteria</taxon>
        <taxon>Bacillati</taxon>
        <taxon>Bacillota</taxon>
        <taxon>Clostridia</taxon>
        <taxon>Lachnospirales</taxon>
        <taxon>Lachnospiraceae</taxon>
        <taxon>Lacrimispora</taxon>
    </lineage>
</organism>
<dbReference type="GO" id="GO:0016226">
    <property type="term" value="P:iron-sulfur cluster assembly"/>
    <property type="evidence" value="ECO:0007669"/>
    <property type="project" value="InterPro"/>
</dbReference>